<reference evidence="1" key="1">
    <citation type="journal article" date="2023" name="GigaByte">
        <title>Genome assembly of the bearded iris, Iris pallida Lam.</title>
        <authorList>
            <person name="Bruccoleri R.E."/>
            <person name="Oakeley E.J."/>
            <person name="Faust A.M.E."/>
            <person name="Altorfer M."/>
            <person name="Dessus-Babus S."/>
            <person name="Burckhardt D."/>
            <person name="Oertli M."/>
            <person name="Naumann U."/>
            <person name="Petersen F."/>
            <person name="Wong J."/>
        </authorList>
    </citation>
    <scope>NUCLEOTIDE SEQUENCE</scope>
    <source>
        <strain evidence="1">GSM-AAB239-AS_SAM_17_03QT</strain>
    </source>
</reference>
<accession>A0AAX6E161</accession>
<gene>
    <name evidence="1" type="ORF">M6B38_214545</name>
</gene>
<reference evidence="1" key="2">
    <citation type="submission" date="2023-04" db="EMBL/GenBank/DDBJ databases">
        <authorList>
            <person name="Bruccoleri R.E."/>
            <person name="Oakeley E.J."/>
            <person name="Faust A.-M."/>
            <person name="Dessus-Babus S."/>
            <person name="Altorfer M."/>
            <person name="Burckhardt D."/>
            <person name="Oertli M."/>
            <person name="Naumann U."/>
            <person name="Petersen F."/>
            <person name="Wong J."/>
        </authorList>
    </citation>
    <scope>NUCLEOTIDE SEQUENCE</scope>
    <source>
        <strain evidence="1">GSM-AAB239-AS_SAM_17_03QT</strain>
        <tissue evidence="1">Leaf</tissue>
    </source>
</reference>
<evidence type="ECO:0000313" key="2">
    <source>
        <dbReference type="Proteomes" id="UP001140949"/>
    </source>
</evidence>
<evidence type="ECO:0000313" key="1">
    <source>
        <dbReference type="EMBL" id="KAJ6797822.1"/>
    </source>
</evidence>
<organism evidence="1 2">
    <name type="scientific">Iris pallida</name>
    <name type="common">Sweet iris</name>
    <dbReference type="NCBI Taxonomy" id="29817"/>
    <lineage>
        <taxon>Eukaryota</taxon>
        <taxon>Viridiplantae</taxon>
        <taxon>Streptophyta</taxon>
        <taxon>Embryophyta</taxon>
        <taxon>Tracheophyta</taxon>
        <taxon>Spermatophyta</taxon>
        <taxon>Magnoliopsida</taxon>
        <taxon>Liliopsida</taxon>
        <taxon>Asparagales</taxon>
        <taxon>Iridaceae</taxon>
        <taxon>Iridoideae</taxon>
        <taxon>Irideae</taxon>
        <taxon>Iris</taxon>
    </lineage>
</organism>
<comment type="caution">
    <text evidence="1">The sequence shown here is derived from an EMBL/GenBank/DDBJ whole genome shotgun (WGS) entry which is preliminary data.</text>
</comment>
<protein>
    <submittedName>
        <fullName evidence="1">Tyrosine-protein phosphatase</fullName>
    </submittedName>
</protein>
<keyword evidence="2" id="KW-1185">Reference proteome</keyword>
<sequence>MHDTVHAWHHPLIPWLRLRTAPCRLRDIFWFPVSFELAGETKPRLLTTFSSFPAQLQLNSLPFLPIYRNQVLSLVLARKEGESESTGIERLWQLGPDNIDKQPSMQDIACGLEMVWRASCCYKRQISLLSSI</sequence>
<dbReference type="EMBL" id="JANAVB010040619">
    <property type="protein sequence ID" value="KAJ6797822.1"/>
    <property type="molecule type" value="Genomic_DNA"/>
</dbReference>
<dbReference type="Proteomes" id="UP001140949">
    <property type="component" value="Unassembled WGS sequence"/>
</dbReference>
<name>A0AAX6E161_IRIPA</name>
<proteinExistence type="predicted"/>
<dbReference type="AlphaFoldDB" id="A0AAX6E161"/>